<comment type="caution">
    <text evidence="1">The sequence shown here is derived from an EMBL/GenBank/DDBJ whole genome shotgun (WGS) entry which is preliminary data.</text>
</comment>
<sequence>MERNLTKREFHIKKRRNRTFSEWWKPNPIWLLKELKSIGTKKNTIEKRFRQGRKFKWKRFGENSTKTRLI</sequence>
<dbReference type="Proteomes" id="UP000298663">
    <property type="component" value="Unassembled WGS sequence"/>
</dbReference>
<gene>
    <name evidence="1" type="ORF">L596_011650</name>
</gene>
<evidence type="ECO:0000313" key="2">
    <source>
        <dbReference type="Proteomes" id="UP000298663"/>
    </source>
</evidence>
<organism evidence="1 2">
    <name type="scientific">Steinernema carpocapsae</name>
    <name type="common">Entomopathogenic nematode</name>
    <dbReference type="NCBI Taxonomy" id="34508"/>
    <lineage>
        <taxon>Eukaryota</taxon>
        <taxon>Metazoa</taxon>
        <taxon>Ecdysozoa</taxon>
        <taxon>Nematoda</taxon>
        <taxon>Chromadorea</taxon>
        <taxon>Rhabditida</taxon>
        <taxon>Tylenchina</taxon>
        <taxon>Panagrolaimomorpha</taxon>
        <taxon>Strongyloidoidea</taxon>
        <taxon>Steinernematidae</taxon>
        <taxon>Steinernema</taxon>
    </lineage>
</organism>
<name>A0A4U5NVC5_STECR</name>
<protein>
    <submittedName>
        <fullName evidence="1">Uncharacterized protein</fullName>
    </submittedName>
</protein>
<keyword evidence="2" id="KW-1185">Reference proteome</keyword>
<proteinExistence type="predicted"/>
<dbReference type="EMBL" id="AZBU02000003">
    <property type="protein sequence ID" value="TKR87210.1"/>
    <property type="molecule type" value="Genomic_DNA"/>
</dbReference>
<evidence type="ECO:0000313" key="1">
    <source>
        <dbReference type="EMBL" id="TKR87210.1"/>
    </source>
</evidence>
<reference evidence="1 2" key="2">
    <citation type="journal article" date="2019" name="G3 (Bethesda)">
        <title>Hybrid Assembly of the Genome of the Entomopathogenic Nematode Steinernema carpocapsae Identifies the X-Chromosome.</title>
        <authorList>
            <person name="Serra L."/>
            <person name="Macchietto M."/>
            <person name="Macias-Munoz A."/>
            <person name="McGill C.J."/>
            <person name="Rodriguez I.M."/>
            <person name="Rodriguez B."/>
            <person name="Murad R."/>
            <person name="Mortazavi A."/>
        </authorList>
    </citation>
    <scope>NUCLEOTIDE SEQUENCE [LARGE SCALE GENOMIC DNA]</scope>
    <source>
        <strain evidence="1 2">ALL</strain>
    </source>
</reference>
<reference evidence="1 2" key="1">
    <citation type="journal article" date="2015" name="Genome Biol.">
        <title>Comparative genomics of Steinernema reveals deeply conserved gene regulatory networks.</title>
        <authorList>
            <person name="Dillman A.R."/>
            <person name="Macchietto M."/>
            <person name="Porter C.F."/>
            <person name="Rogers A."/>
            <person name="Williams B."/>
            <person name="Antoshechkin I."/>
            <person name="Lee M.M."/>
            <person name="Goodwin Z."/>
            <person name="Lu X."/>
            <person name="Lewis E.E."/>
            <person name="Goodrich-Blair H."/>
            <person name="Stock S.P."/>
            <person name="Adams B.J."/>
            <person name="Sternberg P.W."/>
            <person name="Mortazavi A."/>
        </authorList>
    </citation>
    <scope>NUCLEOTIDE SEQUENCE [LARGE SCALE GENOMIC DNA]</scope>
    <source>
        <strain evidence="1 2">ALL</strain>
    </source>
</reference>
<accession>A0A4U5NVC5</accession>
<dbReference type="AlphaFoldDB" id="A0A4U5NVC5"/>